<evidence type="ECO:0000256" key="7">
    <source>
        <dbReference type="ARBA" id="ARBA00023125"/>
    </source>
</evidence>
<dbReference type="GO" id="GO:0003677">
    <property type="term" value="F:DNA binding"/>
    <property type="evidence" value="ECO:0007669"/>
    <property type="project" value="UniProtKB-KW"/>
</dbReference>
<keyword evidence="9" id="KW-0539">Nucleus</keyword>
<dbReference type="GO" id="GO:0005737">
    <property type="term" value="C:cytoplasm"/>
    <property type="evidence" value="ECO:0007669"/>
    <property type="project" value="UniProtKB-SubCell"/>
</dbReference>
<feature type="region of interest" description="Disordered" evidence="12">
    <location>
        <begin position="475"/>
        <end position="541"/>
    </location>
</feature>
<comment type="caution">
    <text evidence="13">The sequence shown here is derived from an EMBL/GenBank/DDBJ whole genome shotgun (WGS) entry which is preliminary data.</text>
</comment>
<dbReference type="GO" id="GO:0000785">
    <property type="term" value="C:chromatin"/>
    <property type="evidence" value="ECO:0007669"/>
    <property type="project" value="TreeGrafter"/>
</dbReference>
<dbReference type="PANTHER" id="PTHR32121:SF0">
    <property type="entry name" value="PCNA-INTERACTING PARTNER"/>
    <property type="match status" value="1"/>
</dbReference>
<name>A0A7J6ACZ7_AMEME</name>
<evidence type="ECO:0000256" key="11">
    <source>
        <dbReference type="ARBA" id="ARBA00032731"/>
    </source>
</evidence>
<feature type="region of interest" description="Disordered" evidence="12">
    <location>
        <begin position="160"/>
        <end position="180"/>
    </location>
</feature>
<reference evidence="13 14" key="1">
    <citation type="submission" date="2020-02" db="EMBL/GenBank/DDBJ databases">
        <title>A chromosome-scale genome assembly of the black bullhead catfish (Ameiurus melas).</title>
        <authorList>
            <person name="Wen M."/>
            <person name="Zham M."/>
            <person name="Cabau C."/>
            <person name="Klopp C."/>
            <person name="Donnadieu C."/>
            <person name="Roques C."/>
            <person name="Bouchez O."/>
            <person name="Lampietro C."/>
            <person name="Jouanno E."/>
            <person name="Herpin A."/>
            <person name="Louis A."/>
            <person name="Berthelot C."/>
            <person name="Parey E."/>
            <person name="Roest-Crollius H."/>
            <person name="Braasch I."/>
            <person name="Postlethwait J."/>
            <person name="Robinson-Rechavi M."/>
            <person name="Echchiki A."/>
            <person name="Begum T."/>
            <person name="Montfort J."/>
            <person name="Schartl M."/>
            <person name="Bobe J."/>
            <person name="Guiguen Y."/>
        </authorList>
    </citation>
    <scope>NUCLEOTIDE SEQUENCE [LARGE SCALE GENOMIC DNA]</scope>
    <source>
        <strain evidence="13">M_S1</strain>
        <tissue evidence="13">Blood</tissue>
    </source>
</reference>
<evidence type="ECO:0000256" key="2">
    <source>
        <dbReference type="ARBA" id="ARBA00004496"/>
    </source>
</evidence>
<evidence type="ECO:0000256" key="12">
    <source>
        <dbReference type="SAM" id="MobiDB-lite"/>
    </source>
</evidence>
<dbReference type="InterPro" id="IPR038932">
    <property type="entry name" value="PARPBP"/>
</dbReference>
<evidence type="ECO:0000256" key="5">
    <source>
        <dbReference type="ARBA" id="ARBA00022490"/>
    </source>
</evidence>
<dbReference type="GO" id="GO:2000042">
    <property type="term" value="P:negative regulation of double-strand break repair via homologous recombination"/>
    <property type="evidence" value="ECO:0007669"/>
    <property type="project" value="InterPro"/>
</dbReference>
<comment type="subcellular location">
    <subcellularLocation>
        <location evidence="2">Cytoplasm</location>
    </subcellularLocation>
    <subcellularLocation>
        <location evidence="1">Nucleus</location>
    </subcellularLocation>
</comment>
<dbReference type="PANTHER" id="PTHR32121">
    <property type="entry name" value="PCNA-INTERACTING PARTNER"/>
    <property type="match status" value="1"/>
</dbReference>
<evidence type="ECO:0000256" key="9">
    <source>
        <dbReference type="ARBA" id="ARBA00023242"/>
    </source>
</evidence>
<accession>A0A7J6ACZ7</accession>
<dbReference type="GO" id="GO:0006281">
    <property type="term" value="P:DNA repair"/>
    <property type="evidence" value="ECO:0007669"/>
    <property type="project" value="UniProtKB-KW"/>
</dbReference>
<evidence type="ECO:0000256" key="6">
    <source>
        <dbReference type="ARBA" id="ARBA00022763"/>
    </source>
</evidence>
<feature type="region of interest" description="Disordered" evidence="12">
    <location>
        <begin position="553"/>
        <end position="599"/>
    </location>
</feature>
<gene>
    <name evidence="13" type="ORF">AMELA_G00183370</name>
</gene>
<feature type="compositionally biased region" description="Basic and acidic residues" evidence="12">
    <location>
        <begin position="503"/>
        <end position="516"/>
    </location>
</feature>
<dbReference type="EMBL" id="JAAGNN010000015">
    <property type="protein sequence ID" value="KAF4079877.1"/>
    <property type="molecule type" value="Genomic_DNA"/>
</dbReference>
<keyword evidence="8" id="KW-0234">DNA repair</keyword>
<evidence type="ECO:0000256" key="1">
    <source>
        <dbReference type="ARBA" id="ARBA00004123"/>
    </source>
</evidence>
<keyword evidence="5" id="KW-0963">Cytoplasm</keyword>
<dbReference type="AlphaFoldDB" id="A0A7J6ACZ7"/>
<evidence type="ECO:0000313" key="14">
    <source>
        <dbReference type="Proteomes" id="UP000593565"/>
    </source>
</evidence>
<evidence type="ECO:0000256" key="3">
    <source>
        <dbReference type="ARBA" id="ARBA00009135"/>
    </source>
</evidence>
<keyword evidence="14" id="KW-1185">Reference proteome</keyword>
<keyword evidence="6" id="KW-0227">DNA damage</keyword>
<evidence type="ECO:0000313" key="13">
    <source>
        <dbReference type="EMBL" id="KAF4079877.1"/>
    </source>
</evidence>
<evidence type="ECO:0000256" key="8">
    <source>
        <dbReference type="ARBA" id="ARBA00023204"/>
    </source>
</evidence>
<comment type="similarity">
    <text evidence="3">Belongs to the PARI family.</text>
</comment>
<evidence type="ECO:0000256" key="4">
    <source>
        <dbReference type="ARBA" id="ARBA00014320"/>
    </source>
</evidence>
<keyword evidence="7" id="KW-0238">DNA-binding</keyword>
<protein>
    <recommendedName>
        <fullName evidence="4">PCNA-interacting partner</fullName>
    </recommendedName>
    <alternativeName>
        <fullName evidence="10">PARP-1 binding protein</fullName>
    </alternativeName>
    <alternativeName>
        <fullName evidence="11">PARP1-binding protein</fullName>
    </alternativeName>
</protein>
<evidence type="ECO:0000256" key="10">
    <source>
        <dbReference type="ARBA" id="ARBA00031632"/>
    </source>
</evidence>
<dbReference type="Proteomes" id="UP000593565">
    <property type="component" value="Unassembled WGS sequence"/>
</dbReference>
<dbReference type="GO" id="GO:0005634">
    <property type="term" value="C:nucleus"/>
    <property type="evidence" value="ECO:0007669"/>
    <property type="project" value="UniProtKB-SubCell"/>
</dbReference>
<dbReference type="Gene3D" id="1.10.486.10">
    <property type="entry name" value="PCRA, domain 4"/>
    <property type="match status" value="1"/>
</dbReference>
<organism evidence="13 14">
    <name type="scientific">Ameiurus melas</name>
    <name type="common">Black bullhead</name>
    <name type="synonym">Silurus melas</name>
    <dbReference type="NCBI Taxonomy" id="219545"/>
    <lineage>
        <taxon>Eukaryota</taxon>
        <taxon>Metazoa</taxon>
        <taxon>Chordata</taxon>
        <taxon>Craniata</taxon>
        <taxon>Vertebrata</taxon>
        <taxon>Euteleostomi</taxon>
        <taxon>Actinopterygii</taxon>
        <taxon>Neopterygii</taxon>
        <taxon>Teleostei</taxon>
        <taxon>Ostariophysi</taxon>
        <taxon>Siluriformes</taxon>
        <taxon>Ictaluridae</taxon>
        <taxon>Ameiurus</taxon>
    </lineage>
</organism>
<proteinExistence type="inferred from homology"/>
<sequence>MLLMPETAFRLEITGWKSRKMGIDELKLKARIRVFRRECHRVLDSERTVIHGADSMLMVLQLAAAEVHKQERGEFAVALSDVLEAWKCLLLDKLHLSRDGSPLPENYELIRKEYDGFLKRTNTVDLIDVYNMYEELKRDEDPEDPLTAAQMFEFLQCSPEDADETETRRSPRVPATPSNRVRTCSAQVRRAVRRLFCSYLGMLVNTKNDLALAHTLNTPDRCLGRTAFTDLKRAARKSTTSLFLAATSFIRAIELGGKGYAPPESDPLRKHLKGLSLFVHFMDQLEEILGETPNPSAAGGRMVSSIRAVLLKGLSSADPVYTSVEDAVKELKERIQQIHTLQKESACGTDISPARPRTYAINHATAYAGRETVKVLITLLDEEALAPPCRNKAQLLTDDQTVLNEAEPTCLLSLYTSPELPTGLSPKPLRNRVQIQQERAKSKVIERGIRSQFACTYTDDGLPLNRVLDFPSTSRLPTCVHPAPKRTVPSAVDAPPEDETDPADEREKQVEVEHQACRSSGTERALEQRGTNGPIRTGVSRKGVAELQTITKTSKRKLSNRECVEQGGDENQPPQKRPPAKACSSGPGKKSGNTARKKLIVGQGKLTSFFRL</sequence>